<dbReference type="KEGG" id="rca:Rcas_4344"/>
<dbReference type="CDD" id="cd17574">
    <property type="entry name" value="REC_OmpR"/>
    <property type="match status" value="1"/>
</dbReference>
<evidence type="ECO:0000256" key="4">
    <source>
        <dbReference type="ARBA" id="ARBA00023125"/>
    </source>
</evidence>
<dbReference type="Gene3D" id="6.10.250.690">
    <property type="match status" value="1"/>
</dbReference>
<dbReference type="PANTHER" id="PTHR48111">
    <property type="entry name" value="REGULATOR OF RPOS"/>
    <property type="match status" value="1"/>
</dbReference>
<dbReference type="FunFam" id="3.40.50.2300:FF:000001">
    <property type="entry name" value="DNA-binding response regulator PhoB"/>
    <property type="match status" value="1"/>
</dbReference>
<dbReference type="InterPro" id="IPR001867">
    <property type="entry name" value="OmpR/PhoB-type_DNA-bd"/>
</dbReference>
<dbReference type="Gene3D" id="3.40.50.2300">
    <property type="match status" value="1"/>
</dbReference>
<dbReference type="Pfam" id="PF00486">
    <property type="entry name" value="Trans_reg_C"/>
    <property type="match status" value="1"/>
</dbReference>
<keyword evidence="5" id="KW-0804">Transcription</keyword>
<feature type="DNA-binding region" description="OmpR/PhoB-type" evidence="7">
    <location>
        <begin position="132"/>
        <end position="232"/>
    </location>
</feature>
<keyword evidence="11" id="KW-1185">Reference proteome</keyword>
<evidence type="ECO:0000259" key="8">
    <source>
        <dbReference type="PROSITE" id="PS50110"/>
    </source>
</evidence>
<dbReference type="eggNOG" id="COG0745">
    <property type="taxonomic scope" value="Bacteria"/>
</dbReference>
<keyword evidence="2" id="KW-0902">Two-component regulatory system</keyword>
<name>A7NS22_ROSCS</name>
<dbReference type="GO" id="GO:0000156">
    <property type="term" value="F:phosphorelay response regulator activity"/>
    <property type="evidence" value="ECO:0007669"/>
    <property type="project" value="TreeGrafter"/>
</dbReference>
<dbReference type="Pfam" id="PF00072">
    <property type="entry name" value="Response_reg"/>
    <property type="match status" value="1"/>
</dbReference>
<evidence type="ECO:0000256" key="6">
    <source>
        <dbReference type="PROSITE-ProRule" id="PRU00169"/>
    </source>
</evidence>
<dbReference type="GO" id="GO:0005829">
    <property type="term" value="C:cytosol"/>
    <property type="evidence" value="ECO:0007669"/>
    <property type="project" value="TreeGrafter"/>
</dbReference>
<dbReference type="SMART" id="SM00448">
    <property type="entry name" value="REC"/>
    <property type="match status" value="1"/>
</dbReference>
<dbReference type="GO" id="GO:0006355">
    <property type="term" value="P:regulation of DNA-templated transcription"/>
    <property type="evidence" value="ECO:0007669"/>
    <property type="project" value="InterPro"/>
</dbReference>
<protein>
    <submittedName>
        <fullName evidence="10">Two component transcriptional regulator, winged helix family</fullName>
    </submittedName>
</protein>
<dbReference type="GO" id="GO:0000976">
    <property type="term" value="F:transcription cis-regulatory region binding"/>
    <property type="evidence" value="ECO:0007669"/>
    <property type="project" value="TreeGrafter"/>
</dbReference>
<evidence type="ECO:0000256" key="2">
    <source>
        <dbReference type="ARBA" id="ARBA00023012"/>
    </source>
</evidence>
<dbReference type="GO" id="GO:0032993">
    <property type="term" value="C:protein-DNA complex"/>
    <property type="evidence" value="ECO:0007669"/>
    <property type="project" value="TreeGrafter"/>
</dbReference>
<dbReference type="RefSeq" id="WP_012122789.1">
    <property type="nucleotide sequence ID" value="NC_009767.1"/>
</dbReference>
<keyword evidence="3" id="KW-0805">Transcription regulation</keyword>
<dbReference type="HOGENOM" id="CLU_000445_30_4_0"/>
<dbReference type="PROSITE" id="PS51755">
    <property type="entry name" value="OMPR_PHOB"/>
    <property type="match status" value="1"/>
</dbReference>
<proteinExistence type="predicted"/>
<dbReference type="SUPFAM" id="SSF52172">
    <property type="entry name" value="CheY-like"/>
    <property type="match status" value="1"/>
</dbReference>
<feature type="domain" description="OmpR/PhoB-type" evidence="9">
    <location>
        <begin position="132"/>
        <end position="232"/>
    </location>
</feature>
<evidence type="ECO:0000313" key="11">
    <source>
        <dbReference type="Proteomes" id="UP000000263"/>
    </source>
</evidence>
<dbReference type="CDD" id="cd00383">
    <property type="entry name" value="trans_reg_C"/>
    <property type="match status" value="1"/>
</dbReference>
<gene>
    <name evidence="10" type="ordered locus">Rcas_4344</name>
</gene>
<reference evidence="10 11" key="1">
    <citation type="submission" date="2007-08" db="EMBL/GenBank/DDBJ databases">
        <title>Complete sequence of Roseiflexus castenholzii DSM 13941.</title>
        <authorList>
            <consortium name="US DOE Joint Genome Institute"/>
            <person name="Copeland A."/>
            <person name="Lucas S."/>
            <person name="Lapidus A."/>
            <person name="Barry K."/>
            <person name="Glavina del Rio T."/>
            <person name="Dalin E."/>
            <person name="Tice H."/>
            <person name="Pitluck S."/>
            <person name="Thompson L.S."/>
            <person name="Brettin T."/>
            <person name="Bruce D."/>
            <person name="Detter J.C."/>
            <person name="Han C."/>
            <person name="Tapia R."/>
            <person name="Schmutz J."/>
            <person name="Larimer F."/>
            <person name="Land M."/>
            <person name="Hauser L."/>
            <person name="Kyrpides N."/>
            <person name="Mikhailova N."/>
            <person name="Bryant D.A."/>
            <person name="Hanada S."/>
            <person name="Tsukatani Y."/>
            <person name="Richardson P."/>
        </authorList>
    </citation>
    <scope>NUCLEOTIDE SEQUENCE [LARGE SCALE GENOMIC DNA]</scope>
    <source>
        <strain evidence="11">DSM 13941 / HLO8</strain>
    </source>
</reference>
<dbReference type="Proteomes" id="UP000000263">
    <property type="component" value="Chromosome"/>
</dbReference>
<evidence type="ECO:0000256" key="1">
    <source>
        <dbReference type="ARBA" id="ARBA00022553"/>
    </source>
</evidence>
<evidence type="ECO:0000313" key="10">
    <source>
        <dbReference type="EMBL" id="ABU60368.1"/>
    </source>
</evidence>
<sequence>MSELKDKLILVVDDEPRMVNFMRMNLELEGCRVVSASNGREALEKVRDEMPDVVLLDIMMPVMDGFETLRRLRQASSVPVLVLTAKDDEEDRIKGLELGADDYIGKPFSHRELVSRIRAVLRRHYTPPPAPQTLVKVDDRLQIDFARREVLVNGERVNLRPTEYRLLYHLVQNAGYVMTHEQLLSKVWGPEYRDETHYLRLYITYLRQKIEEDPANPKYILTERGIGYRFVDFKREGHG</sequence>
<evidence type="ECO:0000256" key="5">
    <source>
        <dbReference type="ARBA" id="ARBA00023163"/>
    </source>
</evidence>
<dbReference type="InterPro" id="IPR039420">
    <property type="entry name" value="WalR-like"/>
</dbReference>
<keyword evidence="4 7" id="KW-0238">DNA-binding</keyword>
<dbReference type="PANTHER" id="PTHR48111:SF50">
    <property type="entry name" value="KDP OPERON TRANSCRIPTIONAL REGULATORY PROTEIN KDPE"/>
    <property type="match status" value="1"/>
</dbReference>
<dbReference type="AlphaFoldDB" id="A7NS22"/>
<dbReference type="InterPro" id="IPR001789">
    <property type="entry name" value="Sig_transdc_resp-reg_receiver"/>
</dbReference>
<accession>A7NS22</accession>
<dbReference type="Gene3D" id="1.10.10.10">
    <property type="entry name" value="Winged helix-like DNA-binding domain superfamily/Winged helix DNA-binding domain"/>
    <property type="match status" value="1"/>
</dbReference>
<keyword evidence="1 6" id="KW-0597">Phosphoprotein</keyword>
<dbReference type="InterPro" id="IPR036388">
    <property type="entry name" value="WH-like_DNA-bd_sf"/>
</dbReference>
<dbReference type="STRING" id="383372.Rcas_4344"/>
<dbReference type="OrthoDB" id="9790454at2"/>
<dbReference type="EMBL" id="CP000804">
    <property type="protein sequence ID" value="ABU60368.1"/>
    <property type="molecule type" value="Genomic_DNA"/>
</dbReference>
<evidence type="ECO:0000256" key="7">
    <source>
        <dbReference type="PROSITE-ProRule" id="PRU01091"/>
    </source>
</evidence>
<feature type="modified residue" description="4-aspartylphosphate" evidence="6">
    <location>
        <position position="57"/>
    </location>
</feature>
<dbReference type="SMART" id="SM00862">
    <property type="entry name" value="Trans_reg_C"/>
    <property type="match status" value="1"/>
</dbReference>
<dbReference type="InterPro" id="IPR011006">
    <property type="entry name" value="CheY-like_superfamily"/>
</dbReference>
<dbReference type="FunFam" id="1.10.10.10:FF:000210">
    <property type="entry name" value="Winged-helix transcriptional response regulator KdpE"/>
    <property type="match status" value="1"/>
</dbReference>
<feature type="domain" description="Response regulatory" evidence="8">
    <location>
        <begin position="8"/>
        <end position="121"/>
    </location>
</feature>
<dbReference type="PROSITE" id="PS50110">
    <property type="entry name" value="RESPONSE_REGULATORY"/>
    <property type="match status" value="1"/>
</dbReference>
<evidence type="ECO:0000256" key="3">
    <source>
        <dbReference type="ARBA" id="ARBA00023015"/>
    </source>
</evidence>
<organism evidence="10 11">
    <name type="scientific">Roseiflexus castenholzii (strain DSM 13941 / HLO8)</name>
    <dbReference type="NCBI Taxonomy" id="383372"/>
    <lineage>
        <taxon>Bacteria</taxon>
        <taxon>Bacillati</taxon>
        <taxon>Chloroflexota</taxon>
        <taxon>Chloroflexia</taxon>
        <taxon>Chloroflexales</taxon>
        <taxon>Roseiflexineae</taxon>
        <taxon>Roseiflexaceae</taxon>
        <taxon>Roseiflexus</taxon>
    </lineage>
</organism>
<evidence type="ECO:0000259" key="9">
    <source>
        <dbReference type="PROSITE" id="PS51755"/>
    </source>
</evidence>